<proteinExistence type="predicted"/>
<evidence type="ECO:0000313" key="2">
    <source>
        <dbReference type="EMBL" id="QNN48796.1"/>
    </source>
</evidence>
<sequence length="132" mass="14097">MDTPRQLTWFNRILLAVVVAGGLWCTATGVWWFAAGLLGTAAALGVVLWRAVRGRGSDTRRLDAAQPFDEREHAASTWSFAVVGRTAIVALVAAVVVQAATRDGRVDATLASALVLVCLVWATAIRLALRRA</sequence>
<protein>
    <recommendedName>
        <fullName evidence="4">DUF2178 domain-containing protein</fullName>
    </recommendedName>
</protein>
<dbReference type="EMBL" id="CP060712">
    <property type="protein sequence ID" value="QNN48796.1"/>
    <property type="molecule type" value="Genomic_DNA"/>
</dbReference>
<name>A0A7G9QZM1_9MICO</name>
<feature type="transmembrane region" description="Helical" evidence="1">
    <location>
        <begin position="30"/>
        <end position="52"/>
    </location>
</feature>
<dbReference type="AlphaFoldDB" id="A0A7G9QZM1"/>
<organism evidence="2 3">
    <name type="scientific">Phycicoccus endophyticus</name>
    <dbReference type="NCBI Taxonomy" id="1690220"/>
    <lineage>
        <taxon>Bacteria</taxon>
        <taxon>Bacillati</taxon>
        <taxon>Actinomycetota</taxon>
        <taxon>Actinomycetes</taxon>
        <taxon>Micrococcales</taxon>
        <taxon>Intrasporangiaceae</taxon>
        <taxon>Phycicoccus</taxon>
    </lineage>
</organism>
<dbReference type="Proteomes" id="UP000515976">
    <property type="component" value="Chromosome"/>
</dbReference>
<gene>
    <name evidence="2" type="ORF">H9L10_10915</name>
</gene>
<reference evidence="2 3" key="1">
    <citation type="submission" date="2020-08" db="EMBL/GenBank/DDBJ databases">
        <title>Genome sequence of Phycicoccus endophyticus JCM 31784T.</title>
        <authorList>
            <person name="Hyun D.-W."/>
            <person name="Bae J.-W."/>
        </authorList>
    </citation>
    <scope>NUCLEOTIDE SEQUENCE [LARGE SCALE GENOMIC DNA]</scope>
    <source>
        <strain evidence="2 3">JCM 31784</strain>
    </source>
</reference>
<evidence type="ECO:0008006" key="4">
    <source>
        <dbReference type="Google" id="ProtNLM"/>
    </source>
</evidence>
<keyword evidence="1" id="KW-0812">Transmembrane</keyword>
<keyword evidence="1" id="KW-0472">Membrane</keyword>
<dbReference type="KEGG" id="pei:H9L10_10915"/>
<feature type="transmembrane region" description="Helical" evidence="1">
    <location>
        <begin position="109"/>
        <end position="129"/>
    </location>
</feature>
<evidence type="ECO:0000256" key="1">
    <source>
        <dbReference type="SAM" id="Phobius"/>
    </source>
</evidence>
<feature type="transmembrane region" description="Helical" evidence="1">
    <location>
        <begin position="73"/>
        <end position="97"/>
    </location>
</feature>
<dbReference type="RefSeq" id="WP_166102546.1">
    <property type="nucleotide sequence ID" value="NZ_BMMY01000008.1"/>
</dbReference>
<feature type="transmembrane region" description="Helical" evidence="1">
    <location>
        <begin position="7"/>
        <end position="24"/>
    </location>
</feature>
<evidence type="ECO:0000313" key="3">
    <source>
        <dbReference type="Proteomes" id="UP000515976"/>
    </source>
</evidence>
<keyword evidence="1" id="KW-1133">Transmembrane helix</keyword>
<accession>A0A7G9QZM1</accession>
<keyword evidence="3" id="KW-1185">Reference proteome</keyword>